<organism evidence="2 3">
    <name type="scientific">Thermoanaerobacter mathranii subsp. mathranii (strain DSM 11426 / CCUG 53645 / CIP 108742 / A3)</name>
    <dbReference type="NCBI Taxonomy" id="583358"/>
    <lineage>
        <taxon>Bacteria</taxon>
        <taxon>Bacillati</taxon>
        <taxon>Bacillota</taxon>
        <taxon>Clostridia</taxon>
        <taxon>Thermoanaerobacterales</taxon>
        <taxon>Thermoanaerobacteraceae</taxon>
        <taxon>Thermoanaerobacter</taxon>
    </lineage>
</organism>
<keyword evidence="1" id="KW-0812">Transmembrane</keyword>
<proteinExistence type="predicted"/>
<evidence type="ECO:0000256" key="1">
    <source>
        <dbReference type="SAM" id="Phobius"/>
    </source>
</evidence>
<keyword evidence="3" id="KW-1185">Reference proteome</keyword>
<reference evidence="2 3" key="1">
    <citation type="submission" date="2010-05" db="EMBL/GenBank/DDBJ databases">
        <title>Complete sequence of Thermoanaerobacter mathranii subsp. mathranii mathranii str. A3.</title>
        <authorList>
            <consortium name="US DOE Joint Genome Institute"/>
            <person name="Lucas S."/>
            <person name="Copeland A."/>
            <person name="Lapidus A."/>
            <person name="Cheng J.-F."/>
            <person name="Bruce D."/>
            <person name="Goodwin L."/>
            <person name="Pitluck S."/>
            <person name="Held B."/>
            <person name="Detter J.C."/>
            <person name="Han C."/>
            <person name="Tapia R."/>
            <person name="Land M."/>
            <person name="Hauser L."/>
            <person name="Kyrpides N."/>
            <person name="Mikhailova N."/>
            <person name="Zhou J."/>
            <person name="Hemme C."/>
            <person name="Woyke T."/>
        </authorList>
    </citation>
    <scope>NUCLEOTIDE SEQUENCE [LARGE SCALE GENOMIC DNA]</scope>
    <source>
        <strain evidence="2 3">A3</strain>
    </source>
</reference>
<dbReference type="EMBL" id="CP002032">
    <property type="protein sequence ID" value="ADH61221.1"/>
    <property type="molecule type" value="Genomic_DNA"/>
</dbReference>
<keyword evidence="1" id="KW-0472">Membrane</keyword>
<gene>
    <name evidence="2" type="ordered locus">Tmath_1510</name>
</gene>
<feature type="transmembrane region" description="Helical" evidence="1">
    <location>
        <begin position="76"/>
        <end position="98"/>
    </location>
</feature>
<evidence type="ECO:0000313" key="3">
    <source>
        <dbReference type="Proteomes" id="UP000002064"/>
    </source>
</evidence>
<dbReference type="RefSeq" id="WP_013150508.1">
    <property type="nucleotide sequence ID" value="NC_014209.1"/>
</dbReference>
<evidence type="ECO:0000313" key="2">
    <source>
        <dbReference type="EMBL" id="ADH61221.1"/>
    </source>
</evidence>
<dbReference type="Proteomes" id="UP000002064">
    <property type="component" value="Chromosome"/>
</dbReference>
<accession>A0ABN3Z547</accession>
<name>A0ABN3Z547_THEM3</name>
<feature type="transmembrane region" description="Helical" evidence="1">
    <location>
        <begin position="36"/>
        <end position="56"/>
    </location>
</feature>
<sequence>MITWLNPASLVLGLIAWILPVVNLMRDKKHDHSNWATLSIISISACAISLWLQIIYGYFLVKIEDWSALMDTRGAVAFVSAVLLIVTVILNAITLFVYRDRTAK</sequence>
<keyword evidence="1" id="KW-1133">Transmembrane helix</keyword>
<protein>
    <submittedName>
        <fullName evidence="2">Uncharacterized protein</fullName>
    </submittedName>
</protein>
<feature type="transmembrane region" description="Helical" evidence="1">
    <location>
        <begin position="6"/>
        <end position="24"/>
    </location>
</feature>